<dbReference type="Proteomes" id="UP000812270">
    <property type="component" value="Unassembled WGS sequence"/>
</dbReference>
<evidence type="ECO:0000313" key="4">
    <source>
        <dbReference type="EMBL" id="MBV4359440.1"/>
    </source>
</evidence>
<dbReference type="CDD" id="cd12820">
    <property type="entry name" value="LbR_YadA-like"/>
    <property type="match status" value="1"/>
</dbReference>
<dbReference type="GO" id="GO:0019867">
    <property type="term" value="C:outer membrane"/>
    <property type="evidence" value="ECO:0007669"/>
    <property type="project" value="InterPro"/>
</dbReference>
<feature type="coiled-coil region" evidence="1">
    <location>
        <begin position="1034"/>
        <end position="1068"/>
    </location>
</feature>
<name>A0A9E2SFN9_9BACT</name>
<feature type="chain" id="PRO_5038527114" evidence="2">
    <location>
        <begin position="23"/>
        <end position="1070"/>
    </location>
</feature>
<organism evidence="4 5">
    <name type="scientific">Pinibacter aurantiacus</name>
    <dbReference type="NCBI Taxonomy" id="2851599"/>
    <lineage>
        <taxon>Bacteria</taxon>
        <taxon>Pseudomonadati</taxon>
        <taxon>Bacteroidota</taxon>
        <taxon>Chitinophagia</taxon>
        <taxon>Chitinophagales</taxon>
        <taxon>Chitinophagaceae</taxon>
        <taxon>Pinibacter</taxon>
    </lineage>
</organism>
<dbReference type="EMBL" id="JAHSPG010000015">
    <property type="protein sequence ID" value="MBV4359440.1"/>
    <property type="molecule type" value="Genomic_DNA"/>
</dbReference>
<feature type="signal peptide" evidence="2">
    <location>
        <begin position="1"/>
        <end position="22"/>
    </location>
</feature>
<keyword evidence="1" id="KW-0175">Coiled coil</keyword>
<evidence type="ECO:0000256" key="2">
    <source>
        <dbReference type="SAM" id="SignalP"/>
    </source>
</evidence>
<dbReference type="RefSeq" id="WP_217793596.1">
    <property type="nucleotide sequence ID" value="NZ_JAHSPG010000015.1"/>
</dbReference>
<reference evidence="4" key="1">
    <citation type="submission" date="2021-06" db="EMBL/GenBank/DDBJ databases">
        <authorList>
            <person name="Huq M.A."/>
        </authorList>
    </citation>
    <scope>NUCLEOTIDE SEQUENCE</scope>
    <source>
        <strain evidence="4">MAH-26</strain>
    </source>
</reference>
<dbReference type="Pfam" id="PF13884">
    <property type="entry name" value="Peptidase_S74"/>
    <property type="match status" value="1"/>
</dbReference>
<feature type="domain" description="Peptidase S74" evidence="3">
    <location>
        <begin position="963"/>
        <end position="1069"/>
    </location>
</feature>
<proteinExistence type="predicted"/>
<protein>
    <submittedName>
        <fullName evidence="4">Tail fiber domain-containing protein</fullName>
    </submittedName>
</protein>
<dbReference type="InterPro" id="IPR030392">
    <property type="entry name" value="S74_ICA"/>
</dbReference>
<dbReference type="PROSITE" id="PS51688">
    <property type="entry name" value="ICA"/>
    <property type="match status" value="1"/>
</dbReference>
<evidence type="ECO:0000256" key="1">
    <source>
        <dbReference type="SAM" id="Coils"/>
    </source>
</evidence>
<evidence type="ECO:0000259" key="3">
    <source>
        <dbReference type="PROSITE" id="PS51688"/>
    </source>
</evidence>
<keyword evidence="5" id="KW-1185">Reference proteome</keyword>
<sequence>MRKSFYPACILALALSVGKAHAQTGIAINDNNATADPSAMLDVSVSATAKKGFLLPRMTTTQRDVIASPAKGLLIYVTNVDSLEINIGTPASPKWFAFGNGSSAVSGWQLKGNTGTNISTDFVGTADNVDLAFRTNNFERLRISNAGNVGIGNTAPTQKLDVTGAVKFSGALMPNNDPGTAGYFLVSAGAGLPPVWFNAGGYAWLIDGNTVATDKKFGTISNNNLPFITNNIERMRITNAGFVGIGTTTPTNTLHVSAASNPLALTGVQNGVITDSLLSIDPTTGVVRRLSVSRFTGWSYNGDAVAATTTLGTTSNFDLPFITNNTERMRIANSGRITMGTTSIANTLSISSSSNPLTLTGVQNGVITDSVLSIDPTTGVVRRLSVARFQGWSYGGDAVAANTNLGTTTNFDLPFITNNTESMRLTKAGNLGIGTTTPAYKLQVTAASNPLALSGVQSALLTDSILTIDPTTGVVKRMAMSRLQDWSYGGDAVTANTNFGTTSNFDLPFIANNAEWMRLTKTGNFGIGTTTPGYKLQVSAASNPLALTGVQSGTMTDSLLSIDPTTGVVRRLSINRLSGWSYNGDAVTATTNLGTTSNFDLPFIANNSEWMRLTKTGNFGIGTTAAGNKLTVVATNPLALYGVQVGTTTTSDSVLTITNGIVKKVAMSNFSTGTSTDWKLTGNSGTSAGTNFVGTTDDVPLMFKMNNTEAGYIGNSANGYAVEFGNNAVAAKWSNTYSVAIGASSIAWNPGATSVGGKAATSGNATAVGYNANAAQEAIAIGSNATASGNEGVSIGTGSTTNFQSVSVGRSAVSAQSGVAVGYSASTTAQNTAAIGSNSVAGGQNGSAVGSSAKANGFNSNAFGFNSNASAQSASTFGSQSAATGYLSTSIGYGSSASNANSTAIGANASVSNDNTVVIGSGTTAVLMNSGAYNANRALVVGTGGGNGNGAYLTTGGVWTNASDKNLKESFSKVSGADVLAKIMALDVTKWKYKGTNEYHIGPMAQDFFAAFSLGTDDKHISSLDPSGVALVAIQELKKENEELTKRVDDQQKLLEQLLKEVNELKAKVK</sequence>
<evidence type="ECO:0000313" key="5">
    <source>
        <dbReference type="Proteomes" id="UP000812270"/>
    </source>
</evidence>
<comment type="caution">
    <text evidence="4">The sequence shown here is derived from an EMBL/GenBank/DDBJ whole genome shotgun (WGS) entry which is preliminary data.</text>
</comment>
<dbReference type="AlphaFoldDB" id="A0A9E2SFN9"/>
<accession>A0A9E2SFN9</accession>
<gene>
    <name evidence="4" type="ORF">KTO63_19885</name>
</gene>
<keyword evidence="2" id="KW-0732">Signal</keyword>